<evidence type="ECO:0000313" key="1">
    <source>
        <dbReference type="EMBL" id="MBE1553927.1"/>
    </source>
</evidence>
<protein>
    <submittedName>
        <fullName evidence="1">Uncharacterized protein</fullName>
    </submittedName>
</protein>
<keyword evidence="2" id="KW-1185">Reference proteome</keyword>
<comment type="caution">
    <text evidence="1">The sequence shown here is derived from an EMBL/GenBank/DDBJ whole genome shotgun (WGS) entry which is preliminary data.</text>
</comment>
<proteinExistence type="predicted"/>
<organism evidence="1 2">
    <name type="scientific">Sporosarcina limicola</name>
    <dbReference type="NCBI Taxonomy" id="34101"/>
    <lineage>
        <taxon>Bacteria</taxon>
        <taxon>Bacillati</taxon>
        <taxon>Bacillota</taxon>
        <taxon>Bacilli</taxon>
        <taxon>Bacillales</taxon>
        <taxon>Caryophanaceae</taxon>
        <taxon>Sporosarcina</taxon>
    </lineage>
</organism>
<dbReference type="EMBL" id="JADBEL010000004">
    <property type="protein sequence ID" value="MBE1553927.1"/>
    <property type="molecule type" value="Genomic_DNA"/>
</dbReference>
<accession>A0A927MIS8</accession>
<dbReference type="AlphaFoldDB" id="A0A927MIS8"/>
<evidence type="ECO:0000313" key="2">
    <source>
        <dbReference type="Proteomes" id="UP000658225"/>
    </source>
</evidence>
<gene>
    <name evidence="1" type="ORF">H4683_001002</name>
</gene>
<reference evidence="1" key="1">
    <citation type="submission" date="2020-10" db="EMBL/GenBank/DDBJ databases">
        <title>Genomic Encyclopedia of Type Strains, Phase IV (KMG-IV): sequencing the most valuable type-strain genomes for metagenomic binning, comparative biology and taxonomic classification.</title>
        <authorList>
            <person name="Goeker M."/>
        </authorList>
    </citation>
    <scope>NUCLEOTIDE SEQUENCE</scope>
    <source>
        <strain evidence="1">DSM 13886</strain>
    </source>
</reference>
<sequence>MLFIANKLVGDASIMLVSSFFELHFKIIQEFQWASIFYPALAGSKTPLIED</sequence>
<dbReference type="Proteomes" id="UP000658225">
    <property type="component" value="Unassembled WGS sequence"/>
</dbReference>
<name>A0A927MIS8_9BACL</name>